<evidence type="ECO:0000256" key="1">
    <source>
        <dbReference type="SAM" id="MobiDB-lite"/>
    </source>
</evidence>
<proteinExistence type="predicted"/>
<reference evidence="2 3" key="1">
    <citation type="journal article" date="2013" name="Fungal Biol.">
        <title>Analysis of microsatellite markers in the genome of the plant pathogen Ceratocystis fimbriata.</title>
        <authorList>
            <person name="Simpson M.C."/>
            <person name="Wilken P.M."/>
            <person name="Coetzee M.P."/>
            <person name="Wingfield M.J."/>
            <person name="Wingfield B.D."/>
        </authorList>
    </citation>
    <scope>NUCLEOTIDE SEQUENCE [LARGE SCALE GENOMIC DNA]</scope>
    <source>
        <strain evidence="2 3">CBS 114723</strain>
    </source>
</reference>
<organism evidence="2 3">
    <name type="scientific">Ceratocystis fimbriata CBS 114723</name>
    <dbReference type="NCBI Taxonomy" id="1035309"/>
    <lineage>
        <taxon>Eukaryota</taxon>
        <taxon>Fungi</taxon>
        <taxon>Dikarya</taxon>
        <taxon>Ascomycota</taxon>
        <taxon>Pezizomycotina</taxon>
        <taxon>Sordariomycetes</taxon>
        <taxon>Hypocreomycetidae</taxon>
        <taxon>Microascales</taxon>
        <taxon>Ceratocystidaceae</taxon>
        <taxon>Ceratocystis</taxon>
    </lineage>
</organism>
<evidence type="ECO:0008006" key="4">
    <source>
        <dbReference type="Google" id="ProtNLM"/>
    </source>
</evidence>
<keyword evidence="3" id="KW-1185">Reference proteome</keyword>
<dbReference type="EMBL" id="APWK03000040">
    <property type="protein sequence ID" value="PHH53667.1"/>
    <property type="molecule type" value="Genomic_DNA"/>
</dbReference>
<feature type="region of interest" description="Disordered" evidence="1">
    <location>
        <begin position="1"/>
        <end position="20"/>
    </location>
</feature>
<dbReference type="AlphaFoldDB" id="A0A2C5X668"/>
<evidence type="ECO:0000313" key="2">
    <source>
        <dbReference type="EMBL" id="PHH53667.1"/>
    </source>
</evidence>
<protein>
    <recommendedName>
        <fullName evidence="4">F-box domain-containing protein</fullName>
    </recommendedName>
</protein>
<reference evidence="2 3" key="2">
    <citation type="journal article" date="2013" name="IMA Fungus">
        <title>IMA Genome-F 1: Ceratocystis fimbriata: Draft nuclear genome sequence for the plant pathogen, Ceratocystis fimbriata.</title>
        <authorList>
            <person name="Wilken P.M."/>
            <person name="Steenkamp E.T."/>
            <person name="Wingfield M.J."/>
            <person name="de Beer Z.W."/>
            <person name="Wingfield B.D."/>
        </authorList>
    </citation>
    <scope>NUCLEOTIDE SEQUENCE [LARGE SCALE GENOMIC DNA]</scope>
    <source>
        <strain evidence="2 3">CBS 114723</strain>
    </source>
</reference>
<gene>
    <name evidence="2" type="ORF">CFIMG_008152RA00001</name>
</gene>
<evidence type="ECO:0000313" key="3">
    <source>
        <dbReference type="Proteomes" id="UP000222788"/>
    </source>
</evidence>
<accession>A0A2C5X668</accession>
<name>A0A2C5X668_9PEZI</name>
<comment type="caution">
    <text evidence="2">The sequence shown here is derived from an EMBL/GenBank/DDBJ whole genome shotgun (WGS) entry which is preliminary data.</text>
</comment>
<sequence length="354" mass="40723">MKTRSLNSSSLYNLEHTPTPTQGYRRHVKRAYSISEDDDENTCVEMTDDAIMACMSAKPIPRSKKKPRLNQANSRRFTTLVDLPSEIIFLIIEYLLLPSFYRREPTVTIYPNCTCLDICSRLHTNHQGCHISRLLTNDMAILRTSRALYHHARAVLYGSTEFHIPLTIIDSLGFKNDTALGVIARHGAAYVRSVKLSMTTPNFFRRGWLVARICKLREMLPAVDTITLECVMENNPSYYLYSHGLHEHADWDQYVLNDPVLHRVCGRKLIIMYLDNNYCAAKVEFDMTLSLDTVGLSSLRYQEQLLELRKRDAIMFKVARRLLDVSGKTKYIKCHPTEVDGELPFANDWAPQVE</sequence>
<dbReference type="Proteomes" id="UP000222788">
    <property type="component" value="Unassembled WGS sequence"/>
</dbReference>